<protein>
    <submittedName>
        <fullName evidence="7">TetR family transcriptional regulator</fullName>
    </submittedName>
</protein>
<evidence type="ECO:0000256" key="3">
    <source>
        <dbReference type="ARBA" id="ARBA00023163"/>
    </source>
</evidence>
<dbReference type="PANTHER" id="PTHR47506:SF1">
    <property type="entry name" value="HTH-TYPE TRANSCRIPTIONAL REGULATOR YJDC"/>
    <property type="match status" value="1"/>
</dbReference>
<gene>
    <name evidence="8" type="ORF">M0K77_002971</name>
    <name evidence="9" type="ORF">M0K77_004447</name>
    <name evidence="6" type="ORF">M0K77_RS14855</name>
    <name evidence="7" type="ORF">M0K77_RS22235</name>
</gene>
<dbReference type="Gene3D" id="1.10.357.10">
    <property type="entry name" value="Tetracycline Repressor, domain 2"/>
    <property type="match status" value="1"/>
</dbReference>
<dbReference type="AlphaFoldDB" id="A0AAD2VWJ1"/>
<dbReference type="GO" id="GO:0003677">
    <property type="term" value="F:DNA binding"/>
    <property type="evidence" value="ECO:0007669"/>
    <property type="project" value="UniProtKB-UniRule"/>
</dbReference>
<evidence type="ECO:0000313" key="8">
    <source>
        <dbReference type="EMBL" id="EMR4590632.1"/>
    </source>
</evidence>
<evidence type="ECO:0000313" key="6">
    <source>
        <dbReference type="EMBL" id="ELR5218445.1"/>
    </source>
</evidence>
<evidence type="ECO:0000313" key="9">
    <source>
        <dbReference type="EMBL" id="EMR4592053.1"/>
    </source>
</evidence>
<evidence type="ECO:0000256" key="2">
    <source>
        <dbReference type="ARBA" id="ARBA00023125"/>
    </source>
</evidence>
<dbReference type="Pfam" id="PF17937">
    <property type="entry name" value="TetR_C_28"/>
    <property type="match status" value="1"/>
</dbReference>
<feature type="domain" description="HTH tetR-type" evidence="5">
    <location>
        <begin position="6"/>
        <end position="66"/>
    </location>
</feature>
<proteinExistence type="predicted"/>
<dbReference type="EMBL" id="ABEXCJ050000042">
    <property type="protein sequence ID" value="EMR4592053.1"/>
    <property type="molecule type" value="Genomic_DNA"/>
</dbReference>
<evidence type="ECO:0000256" key="4">
    <source>
        <dbReference type="PROSITE-ProRule" id="PRU00335"/>
    </source>
</evidence>
<dbReference type="PROSITE" id="PS50977">
    <property type="entry name" value="HTH_TETR_2"/>
    <property type="match status" value="1"/>
</dbReference>
<dbReference type="PANTHER" id="PTHR47506">
    <property type="entry name" value="TRANSCRIPTIONAL REGULATORY PROTEIN"/>
    <property type="match status" value="1"/>
</dbReference>
<reference evidence="7" key="1">
    <citation type="submission" date="2023-10" db="EMBL/GenBank/DDBJ databases">
        <authorList>
            <consortium name="Clinical and Environmental Microbiology Branch: Whole genome sequencing antimicrobial resistance pathogens in the healthcare setting"/>
        </authorList>
    </citation>
    <scope>NUCLEOTIDE SEQUENCE</scope>
    <source>
        <strain evidence="7">2020QW-00022</strain>
    </source>
</reference>
<organism evidence="7">
    <name type="scientific">Providencia rettgeri</name>
    <dbReference type="NCBI Taxonomy" id="587"/>
    <lineage>
        <taxon>Bacteria</taxon>
        <taxon>Pseudomonadati</taxon>
        <taxon>Pseudomonadota</taxon>
        <taxon>Gammaproteobacteria</taxon>
        <taxon>Enterobacterales</taxon>
        <taxon>Morganellaceae</taxon>
        <taxon>Providencia</taxon>
    </lineage>
</organism>
<evidence type="ECO:0000256" key="1">
    <source>
        <dbReference type="ARBA" id="ARBA00023015"/>
    </source>
</evidence>
<dbReference type="SUPFAM" id="SSF46689">
    <property type="entry name" value="Homeodomain-like"/>
    <property type="match status" value="1"/>
</dbReference>
<name>A0AAD2VWJ1_PRORE</name>
<dbReference type="EMBL" id="ABEXCJ050000005">
    <property type="protein sequence ID" value="EMR4590632.1"/>
    <property type="molecule type" value="Genomic_DNA"/>
</dbReference>
<evidence type="ECO:0000259" key="5">
    <source>
        <dbReference type="PROSITE" id="PS50977"/>
    </source>
</evidence>
<dbReference type="InterPro" id="IPR001647">
    <property type="entry name" value="HTH_TetR"/>
</dbReference>
<accession>A0AAD2VWJ1</accession>
<dbReference type="EMBL" id="ABEXCJ040000042">
    <property type="protein sequence ID" value="ELR5219866.1"/>
    <property type="molecule type" value="Genomic_DNA"/>
</dbReference>
<dbReference type="PRINTS" id="PR00455">
    <property type="entry name" value="HTHTETR"/>
</dbReference>
<comment type="caution">
    <text evidence="7">The sequence shown here is derived from an EMBL/GenBank/DDBJ whole genome shotgun (WGS) entry which is preliminary data.</text>
</comment>
<sequence length="189" mass="21521">MGRQRTINREKLLDAAEDIVLQQGATALTIDAVAKAMGISKGGVQYCFGNKDALIDAMFERWGQSYDEIFNQTIEQDNSPEGKIFAHMQATHQHDKVSMAKGASLMASLLQTPEYLESTRTWYRERLAKLDTSTEKGKQARIVFLATEGAFMLRYMGFMEIDDNEWQSIFSDLESLLKGQFKIDYRNNQ</sequence>
<dbReference type="EMBL" id="ABEXCJ040000005">
    <property type="protein sequence ID" value="ELR5218445.1"/>
    <property type="molecule type" value="Genomic_DNA"/>
</dbReference>
<dbReference type="Pfam" id="PF00440">
    <property type="entry name" value="TetR_N"/>
    <property type="match status" value="1"/>
</dbReference>
<keyword evidence="1" id="KW-0805">Transcription regulation</keyword>
<evidence type="ECO:0000313" key="7">
    <source>
        <dbReference type="EMBL" id="ELR5219866.1"/>
    </source>
</evidence>
<keyword evidence="3" id="KW-0804">Transcription</keyword>
<dbReference type="InterPro" id="IPR041479">
    <property type="entry name" value="TetR_CgmR_C"/>
</dbReference>
<keyword evidence="2 4" id="KW-0238">DNA-binding</keyword>
<feature type="DNA-binding region" description="H-T-H motif" evidence="4">
    <location>
        <begin position="29"/>
        <end position="48"/>
    </location>
</feature>
<dbReference type="InterPro" id="IPR009057">
    <property type="entry name" value="Homeodomain-like_sf"/>
</dbReference>